<keyword evidence="2" id="KW-1185">Reference proteome</keyword>
<protein>
    <submittedName>
        <fullName evidence="1">Uncharacterized protein</fullName>
    </submittedName>
</protein>
<reference evidence="1" key="1">
    <citation type="journal article" date="2020" name="Cell">
        <title>Large-Scale Comparative Analyses of Tick Genomes Elucidate Their Genetic Diversity and Vector Capacities.</title>
        <authorList>
            <consortium name="Tick Genome and Microbiome Consortium (TIGMIC)"/>
            <person name="Jia N."/>
            <person name="Wang J."/>
            <person name="Shi W."/>
            <person name="Du L."/>
            <person name="Sun Y."/>
            <person name="Zhan W."/>
            <person name="Jiang J.F."/>
            <person name="Wang Q."/>
            <person name="Zhang B."/>
            <person name="Ji P."/>
            <person name="Bell-Sakyi L."/>
            <person name="Cui X.M."/>
            <person name="Yuan T.T."/>
            <person name="Jiang B.G."/>
            <person name="Yang W.F."/>
            <person name="Lam T.T."/>
            <person name="Chang Q.C."/>
            <person name="Ding S.J."/>
            <person name="Wang X.J."/>
            <person name="Zhu J.G."/>
            <person name="Ruan X.D."/>
            <person name="Zhao L."/>
            <person name="Wei J.T."/>
            <person name="Ye R.Z."/>
            <person name="Que T.C."/>
            <person name="Du C.H."/>
            <person name="Zhou Y.H."/>
            <person name="Cheng J.X."/>
            <person name="Dai P.F."/>
            <person name="Guo W.B."/>
            <person name="Han X.H."/>
            <person name="Huang E.J."/>
            <person name="Li L.F."/>
            <person name="Wei W."/>
            <person name="Gao Y.C."/>
            <person name="Liu J.Z."/>
            <person name="Shao H.Z."/>
            <person name="Wang X."/>
            <person name="Wang C.C."/>
            <person name="Yang T.C."/>
            <person name="Huo Q.B."/>
            <person name="Li W."/>
            <person name="Chen H.Y."/>
            <person name="Chen S.E."/>
            <person name="Zhou L.G."/>
            <person name="Ni X.B."/>
            <person name="Tian J.H."/>
            <person name="Sheng Y."/>
            <person name="Liu T."/>
            <person name="Pan Y.S."/>
            <person name="Xia L.Y."/>
            <person name="Li J."/>
            <person name="Zhao F."/>
            <person name="Cao W.C."/>
        </authorList>
    </citation>
    <scope>NUCLEOTIDE SEQUENCE</scope>
    <source>
        <strain evidence="1">Rmic-2018</strain>
    </source>
</reference>
<evidence type="ECO:0000313" key="2">
    <source>
        <dbReference type="Proteomes" id="UP000821866"/>
    </source>
</evidence>
<evidence type="ECO:0000313" key="1">
    <source>
        <dbReference type="EMBL" id="KAH8022933.1"/>
    </source>
</evidence>
<accession>A0A9J6DL89</accession>
<name>A0A9J6DL89_RHIMP</name>
<organism evidence="1 2">
    <name type="scientific">Rhipicephalus microplus</name>
    <name type="common">Cattle tick</name>
    <name type="synonym">Boophilus microplus</name>
    <dbReference type="NCBI Taxonomy" id="6941"/>
    <lineage>
        <taxon>Eukaryota</taxon>
        <taxon>Metazoa</taxon>
        <taxon>Ecdysozoa</taxon>
        <taxon>Arthropoda</taxon>
        <taxon>Chelicerata</taxon>
        <taxon>Arachnida</taxon>
        <taxon>Acari</taxon>
        <taxon>Parasitiformes</taxon>
        <taxon>Ixodida</taxon>
        <taxon>Ixodoidea</taxon>
        <taxon>Ixodidae</taxon>
        <taxon>Rhipicephalinae</taxon>
        <taxon>Rhipicephalus</taxon>
        <taxon>Boophilus</taxon>
    </lineage>
</organism>
<dbReference type="Proteomes" id="UP000821866">
    <property type="component" value="Chromosome 6"/>
</dbReference>
<dbReference type="EMBL" id="JABSTU010000008">
    <property type="protein sequence ID" value="KAH8022933.1"/>
    <property type="molecule type" value="Genomic_DNA"/>
</dbReference>
<gene>
    <name evidence="1" type="ORF">HPB51_006363</name>
</gene>
<comment type="caution">
    <text evidence="1">The sequence shown here is derived from an EMBL/GenBank/DDBJ whole genome shotgun (WGS) entry which is preliminary data.</text>
</comment>
<dbReference type="AlphaFoldDB" id="A0A9J6DL89"/>
<sequence>MPLDALWRSRWHRWEWKPAFEVFRPPRGLVVLEAHRMFGWRTCTLSLVVKCGVDECAACLGSLTGSFPDATPPERPALVTHGVSSTPLTRMKPCATVACTLSSPRSSMAPSLKLSSDKIVTLAGRFVLVSAHAYRPALPVGISFPRQLHSLFGRRERSLASDDVTCGTSLGTALGNLPLRRPPRGGVECLLSFSRNFRIAAAVYLLSSLAARCCFANAPRGGRAARQAGQASDPVSLSVTHSRGRTRAHCACALLVVGPYWLGPVFRGRW</sequence>
<proteinExistence type="predicted"/>
<reference evidence="1" key="2">
    <citation type="submission" date="2021-09" db="EMBL/GenBank/DDBJ databases">
        <authorList>
            <person name="Jia N."/>
            <person name="Wang J."/>
            <person name="Shi W."/>
            <person name="Du L."/>
            <person name="Sun Y."/>
            <person name="Zhan W."/>
            <person name="Jiang J."/>
            <person name="Wang Q."/>
            <person name="Zhang B."/>
            <person name="Ji P."/>
            <person name="Sakyi L.B."/>
            <person name="Cui X."/>
            <person name="Yuan T."/>
            <person name="Jiang B."/>
            <person name="Yang W."/>
            <person name="Lam T.T.-Y."/>
            <person name="Chang Q."/>
            <person name="Ding S."/>
            <person name="Wang X."/>
            <person name="Zhu J."/>
            <person name="Ruan X."/>
            <person name="Zhao L."/>
            <person name="Wei J."/>
            <person name="Que T."/>
            <person name="Du C."/>
            <person name="Cheng J."/>
            <person name="Dai P."/>
            <person name="Han X."/>
            <person name="Huang E."/>
            <person name="Gao Y."/>
            <person name="Liu J."/>
            <person name="Shao H."/>
            <person name="Ye R."/>
            <person name="Li L."/>
            <person name="Wei W."/>
            <person name="Wang X."/>
            <person name="Wang C."/>
            <person name="Huo Q."/>
            <person name="Li W."/>
            <person name="Guo W."/>
            <person name="Chen H."/>
            <person name="Chen S."/>
            <person name="Zhou L."/>
            <person name="Zhou L."/>
            <person name="Ni X."/>
            <person name="Tian J."/>
            <person name="Zhou Y."/>
            <person name="Sheng Y."/>
            <person name="Liu T."/>
            <person name="Pan Y."/>
            <person name="Xia L."/>
            <person name="Li J."/>
            <person name="Zhao F."/>
            <person name="Cao W."/>
        </authorList>
    </citation>
    <scope>NUCLEOTIDE SEQUENCE</scope>
    <source>
        <strain evidence="1">Rmic-2018</strain>
        <tissue evidence="1">Larvae</tissue>
    </source>
</reference>